<keyword evidence="4 6" id="KW-0732">Signal</keyword>
<keyword evidence="5" id="KW-0472">Membrane</keyword>
<accession>A0A2K1JI82</accession>
<evidence type="ECO:0000259" key="8">
    <source>
        <dbReference type="PROSITE" id="PS50843"/>
    </source>
</evidence>
<dbReference type="OrthoDB" id="5823761at2759"/>
<evidence type="ECO:0000256" key="1">
    <source>
        <dbReference type="ARBA" id="ARBA00005392"/>
    </source>
</evidence>
<dbReference type="Gramene" id="Pp3c14_18030V3.2">
    <property type="protein sequence ID" value="PAC:32961303.CDS.1"/>
    <property type="gene ID" value="Pp3c14_18030"/>
</dbReference>
<evidence type="ECO:0000256" key="4">
    <source>
        <dbReference type="ARBA" id="ARBA00022729"/>
    </source>
</evidence>
<evidence type="ECO:0000256" key="2">
    <source>
        <dbReference type="ARBA" id="ARBA00022512"/>
    </source>
</evidence>
<feature type="domain" description="Expansin-like CBD" evidence="8">
    <location>
        <begin position="179"/>
        <end position="257"/>
    </location>
</feature>
<sequence length="261" mass="28486">MSTTRALSSMKLAVCIAAVAILALNSLPSVLGAPYGWKEAHITYYGTANGGGTQGGACGYPNTFAMGYGVMTAALSYPLFQGGKSCGACYQLKCKWLAPTRTVHNWCWSYSRTITITATNSCPPGSHGGWCDWKPHFDLPMPAFMTLARREGGVAPVYYRKVRCAKRGGIRFTLGGNPYFMMILIHNVGGAGDLRAVKIKGRNGYWVPMWQNWGALWTCKTKLSGALSFQITTGDGRTVTVNRAVGDYWKFGQTWEGSQFR</sequence>
<name>A0A2K1JI82_PHYPA</name>
<dbReference type="STRING" id="3218.A0A2K1JI82"/>
<keyword evidence="3 6" id="KW-0964">Secreted</keyword>
<dbReference type="InterPro" id="IPR036749">
    <property type="entry name" value="Expansin_CBD_sf"/>
</dbReference>
<dbReference type="PROSITE" id="PS50843">
    <property type="entry name" value="EXPANSIN_CBD"/>
    <property type="match status" value="1"/>
</dbReference>
<proteinExistence type="inferred from homology"/>
<dbReference type="Gene3D" id="2.60.40.760">
    <property type="entry name" value="Expansin, cellulose-binding-like domain"/>
    <property type="match status" value="1"/>
</dbReference>
<dbReference type="AlphaFoldDB" id="A0A2K1JI82"/>
<dbReference type="PANTHER" id="PTHR31867">
    <property type="entry name" value="EXPANSIN-A15"/>
    <property type="match status" value="1"/>
</dbReference>
<dbReference type="SUPFAM" id="SSF49590">
    <property type="entry name" value="PHL pollen allergen"/>
    <property type="match status" value="1"/>
</dbReference>
<dbReference type="EnsemblPlants" id="Pp3c14_18030V3.1">
    <property type="protein sequence ID" value="PAC:32961302.CDS.1"/>
    <property type="gene ID" value="Pp3c14_18030"/>
</dbReference>
<feature type="chain" id="PRO_5014294033" description="Expansin" evidence="6">
    <location>
        <begin position="33"/>
        <end position="261"/>
    </location>
</feature>
<evidence type="ECO:0000256" key="3">
    <source>
        <dbReference type="ARBA" id="ARBA00022525"/>
    </source>
</evidence>
<dbReference type="InterPro" id="IPR007118">
    <property type="entry name" value="Expan_Lol_pI"/>
</dbReference>
<evidence type="ECO:0000256" key="6">
    <source>
        <dbReference type="RuleBase" id="RU365023"/>
    </source>
</evidence>
<dbReference type="EnsemblPlants" id="Pp3c14_18040V3.1">
    <property type="protein sequence ID" value="PAC:32962796.CDS.1"/>
    <property type="gene ID" value="Pp3c14_18040"/>
</dbReference>
<dbReference type="EnsemblPlants" id="Pp3c14_18040V3.2">
    <property type="protein sequence ID" value="PAC:32962797.CDS.1"/>
    <property type="gene ID" value="Pp3c14_18040"/>
</dbReference>
<keyword evidence="6" id="KW-0961">Cell wall biogenesis/degradation</keyword>
<dbReference type="Gramene" id="Pp3c14_18030V3.1">
    <property type="protein sequence ID" value="PAC:32961302.CDS.1"/>
    <property type="gene ID" value="Pp3c14_18030"/>
</dbReference>
<dbReference type="EMBL" id="ABEU02000014">
    <property type="protein sequence ID" value="PNR41264.1"/>
    <property type="molecule type" value="Genomic_DNA"/>
</dbReference>
<dbReference type="Gramene" id="Pp3c14_18040V3.2">
    <property type="protein sequence ID" value="PAC:32962797.CDS.1"/>
    <property type="gene ID" value="Pp3c14_18040"/>
</dbReference>
<comment type="function">
    <text evidence="6">Causes loosening and extension of plant cell walls by disrupting non-covalent bonding between cellulose microfibrils and matrix glucans. No enzymatic activity has been found.</text>
</comment>
<comment type="similarity">
    <text evidence="1 6">Belongs to the expansin family. Expansin A subfamily.</text>
</comment>
<protein>
    <recommendedName>
        <fullName evidence="6">Expansin</fullName>
    </recommendedName>
</protein>
<dbReference type="SMART" id="SM00837">
    <property type="entry name" value="DPBB_1"/>
    <property type="match status" value="1"/>
</dbReference>
<dbReference type="Pfam" id="PF03330">
    <property type="entry name" value="DPBB_1"/>
    <property type="match status" value="1"/>
</dbReference>
<dbReference type="EnsemblPlants" id="Pp3c14_18030V3.2">
    <property type="protein sequence ID" value="PAC:32961303.CDS.1"/>
    <property type="gene ID" value="Pp3c14_18030"/>
</dbReference>
<reference evidence="9 12" key="2">
    <citation type="journal article" date="2018" name="Plant J.">
        <title>The Physcomitrella patens chromosome-scale assembly reveals moss genome structure and evolution.</title>
        <authorList>
            <person name="Lang D."/>
            <person name="Ullrich K.K."/>
            <person name="Murat F."/>
            <person name="Fuchs J."/>
            <person name="Jenkins J."/>
            <person name="Haas F.B."/>
            <person name="Piednoel M."/>
            <person name="Gundlach H."/>
            <person name="Van Bel M."/>
            <person name="Meyberg R."/>
            <person name="Vives C."/>
            <person name="Morata J."/>
            <person name="Symeonidi A."/>
            <person name="Hiss M."/>
            <person name="Muchero W."/>
            <person name="Kamisugi Y."/>
            <person name="Saleh O."/>
            <person name="Blanc G."/>
            <person name="Decker E.L."/>
            <person name="van Gessel N."/>
            <person name="Grimwood J."/>
            <person name="Hayes R.D."/>
            <person name="Graham S.W."/>
            <person name="Gunter L.E."/>
            <person name="McDaniel S.F."/>
            <person name="Hoernstein S.N.W."/>
            <person name="Larsson A."/>
            <person name="Li F.W."/>
            <person name="Perroud P.F."/>
            <person name="Phillips J."/>
            <person name="Ranjan P."/>
            <person name="Rokshar D.S."/>
            <person name="Rothfels C.J."/>
            <person name="Schneider L."/>
            <person name="Shu S."/>
            <person name="Stevenson D.W."/>
            <person name="Thummler F."/>
            <person name="Tillich M."/>
            <person name="Villarreal Aguilar J.C."/>
            <person name="Widiez T."/>
            <person name="Wong G.K."/>
            <person name="Wymore A."/>
            <person name="Zhang Y."/>
            <person name="Zimmer A.D."/>
            <person name="Quatrano R.S."/>
            <person name="Mayer K.F.X."/>
            <person name="Goodstein D."/>
            <person name="Casacuberta J.M."/>
            <person name="Vandepoele K."/>
            <person name="Reski R."/>
            <person name="Cuming A.C."/>
            <person name="Tuskan G.A."/>
            <person name="Maumus F."/>
            <person name="Salse J."/>
            <person name="Schmutz J."/>
            <person name="Rensing S.A."/>
        </authorList>
    </citation>
    <scope>NUCLEOTIDE SEQUENCE [LARGE SCALE GENOMIC DNA]</scope>
    <source>
        <strain evidence="11 12">cv. Gransden 2004</strain>
    </source>
</reference>
<dbReference type="InterPro" id="IPR009009">
    <property type="entry name" value="RlpA-like_DPBB"/>
</dbReference>
<keyword evidence="12" id="KW-1185">Reference proteome</keyword>
<organism evidence="9">
    <name type="scientific">Physcomitrium patens</name>
    <name type="common">Spreading-leaved earth moss</name>
    <name type="synonym">Physcomitrella patens</name>
    <dbReference type="NCBI Taxonomy" id="3218"/>
    <lineage>
        <taxon>Eukaryota</taxon>
        <taxon>Viridiplantae</taxon>
        <taxon>Streptophyta</taxon>
        <taxon>Embryophyta</taxon>
        <taxon>Bryophyta</taxon>
        <taxon>Bryophytina</taxon>
        <taxon>Bryopsida</taxon>
        <taxon>Funariidae</taxon>
        <taxon>Funariales</taxon>
        <taxon>Funariaceae</taxon>
        <taxon>Physcomitrium</taxon>
    </lineage>
</organism>
<dbReference type="InterPro" id="IPR036908">
    <property type="entry name" value="RlpA-like_sf"/>
</dbReference>
<dbReference type="OMA" id="DVANEYW"/>
<dbReference type="Gramene" id="Pp3c14_18040V3.1">
    <property type="protein sequence ID" value="PAC:32962796.CDS.1"/>
    <property type="gene ID" value="Pp3c14_18040"/>
</dbReference>
<dbReference type="RefSeq" id="XP_024394059.1">
    <property type="nucleotide sequence ID" value="XM_024538291.2"/>
</dbReference>
<feature type="signal peptide" evidence="6">
    <location>
        <begin position="1"/>
        <end position="32"/>
    </location>
</feature>
<dbReference type="Gene3D" id="2.40.40.10">
    <property type="entry name" value="RlpA-like domain"/>
    <property type="match status" value="1"/>
</dbReference>
<evidence type="ECO:0000313" key="12">
    <source>
        <dbReference type="Proteomes" id="UP000006727"/>
    </source>
</evidence>
<gene>
    <name evidence="11" type="primary">LOC112291187</name>
    <name evidence="9" type="ORF">PHYPA_018667</name>
    <name evidence="10" type="ORF">PHYPA_018668</name>
</gene>
<reference evidence="11" key="3">
    <citation type="submission" date="2020-12" db="UniProtKB">
        <authorList>
            <consortium name="EnsemblPlants"/>
        </authorList>
    </citation>
    <scope>IDENTIFICATION</scope>
</reference>
<dbReference type="Pfam" id="PF01357">
    <property type="entry name" value="Expansin_C"/>
    <property type="match status" value="1"/>
</dbReference>
<dbReference type="GO" id="GO:0016020">
    <property type="term" value="C:membrane"/>
    <property type="evidence" value="ECO:0007669"/>
    <property type="project" value="UniProtKB-SubCell"/>
</dbReference>
<dbReference type="PRINTS" id="PR01225">
    <property type="entry name" value="EXPANSNFAMLY"/>
</dbReference>
<feature type="domain" description="Expansin-like EG45" evidence="7">
    <location>
        <begin position="55"/>
        <end position="169"/>
    </location>
</feature>
<dbReference type="GO" id="GO:0005576">
    <property type="term" value="C:extracellular region"/>
    <property type="evidence" value="ECO:0007669"/>
    <property type="project" value="InterPro"/>
</dbReference>
<dbReference type="GO" id="GO:0009664">
    <property type="term" value="P:plant-type cell wall organization"/>
    <property type="evidence" value="ECO:0007669"/>
    <property type="project" value="InterPro"/>
</dbReference>
<dbReference type="InterPro" id="IPR007112">
    <property type="entry name" value="Expansin/allergen_DPBB_dom"/>
</dbReference>
<evidence type="ECO:0000256" key="5">
    <source>
        <dbReference type="ARBA" id="ARBA00023136"/>
    </source>
</evidence>
<evidence type="ECO:0000259" key="7">
    <source>
        <dbReference type="PROSITE" id="PS50842"/>
    </source>
</evidence>
<dbReference type="PRINTS" id="PR01226">
    <property type="entry name" value="EXPANSIN"/>
</dbReference>
<evidence type="ECO:0000313" key="11">
    <source>
        <dbReference type="EnsemblPlants" id="PAC:32961302.CDS.1"/>
    </source>
</evidence>
<evidence type="ECO:0000313" key="9">
    <source>
        <dbReference type="EMBL" id="PNR41264.1"/>
    </source>
</evidence>
<keyword evidence="2 6" id="KW-0134">Cell wall</keyword>
<comment type="subcellular location">
    <subcellularLocation>
        <location evidence="6">Secreted</location>
        <location evidence="6">Cell wall</location>
    </subcellularLocation>
    <subcellularLocation>
        <location evidence="6">Membrane</location>
        <topology evidence="6">Peripheral membrane protein</topology>
    </subcellularLocation>
</comment>
<dbReference type="KEGG" id="ppp:112291176"/>
<dbReference type="EMBL" id="ABEU02000014">
    <property type="protein sequence ID" value="PNR41265.1"/>
    <property type="molecule type" value="Genomic_DNA"/>
</dbReference>
<dbReference type="SUPFAM" id="SSF50685">
    <property type="entry name" value="Barwin-like endoglucanases"/>
    <property type="match status" value="1"/>
</dbReference>
<reference evidence="9 12" key="1">
    <citation type="journal article" date="2008" name="Science">
        <title>The Physcomitrella genome reveals evolutionary insights into the conquest of land by plants.</title>
        <authorList>
            <person name="Rensing S."/>
            <person name="Lang D."/>
            <person name="Zimmer A."/>
            <person name="Terry A."/>
            <person name="Salamov A."/>
            <person name="Shapiro H."/>
            <person name="Nishiyama T."/>
            <person name="Perroud P.-F."/>
            <person name="Lindquist E."/>
            <person name="Kamisugi Y."/>
            <person name="Tanahashi T."/>
            <person name="Sakakibara K."/>
            <person name="Fujita T."/>
            <person name="Oishi K."/>
            <person name="Shin-I T."/>
            <person name="Kuroki Y."/>
            <person name="Toyoda A."/>
            <person name="Suzuki Y."/>
            <person name="Hashimoto A."/>
            <person name="Yamaguchi K."/>
            <person name="Sugano A."/>
            <person name="Kohara Y."/>
            <person name="Fujiyama A."/>
            <person name="Anterola A."/>
            <person name="Aoki S."/>
            <person name="Ashton N."/>
            <person name="Barbazuk W.B."/>
            <person name="Barker E."/>
            <person name="Bennetzen J."/>
            <person name="Bezanilla M."/>
            <person name="Blankenship R."/>
            <person name="Cho S.H."/>
            <person name="Dutcher S."/>
            <person name="Estelle M."/>
            <person name="Fawcett J.A."/>
            <person name="Gundlach H."/>
            <person name="Hanada K."/>
            <person name="Heyl A."/>
            <person name="Hicks K.A."/>
            <person name="Hugh J."/>
            <person name="Lohr M."/>
            <person name="Mayer K."/>
            <person name="Melkozernov A."/>
            <person name="Murata T."/>
            <person name="Nelson D."/>
            <person name="Pils B."/>
            <person name="Prigge M."/>
            <person name="Reiss B."/>
            <person name="Renner T."/>
            <person name="Rombauts S."/>
            <person name="Rushton P."/>
            <person name="Sanderfoot A."/>
            <person name="Schween G."/>
            <person name="Shiu S.-H."/>
            <person name="Stueber K."/>
            <person name="Theodoulou F.L."/>
            <person name="Tu H."/>
            <person name="Van de Peer Y."/>
            <person name="Verrier P.J."/>
            <person name="Waters E."/>
            <person name="Wood A."/>
            <person name="Yang L."/>
            <person name="Cove D."/>
            <person name="Cuming A."/>
            <person name="Hasebe M."/>
            <person name="Lucas S."/>
            <person name="Mishler D.B."/>
            <person name="Reski R."/>
            <person name="Grigoriev I."/>
            <person name="Quatrano R.S."/>
            <person name="Boore J.L."/>
        </authorList>
    </citation>
    <scope>NUCLEOTIDE SEQUENCE [LARGE SCALE GENOMIC DNA]</scope>
    <source>
        <strain evidence="11 12">cv. Gransden 2004</strain>
    </source>
</reference>
<dbReference type="PaxDb" id="3218-PP1S48_30V6.1"/>
<dbReference type="InterPro" id="IPR007117">
    <property type="entry name" value="Expansin_CBD"/>
</dbReference>
<dbReference type="PROSITE" id="PS50842">
    <property type="entry name" value="EXPANSIN_EG45"/>
    <property type="match status" value="1"/>
</dbReference>
<dbReference type="InterPro" id="IPR002963">
    <property type="entry name" value="Expansin"/>
</dbReference>
<dbReference type="Proteomes" id="UP000006727">
    <property type="component" value="Chromosome 14"/>
</dbReference>
<evidence type="ECO:0000313" key="10">
    <source>
        <dbReference type="EMBL" id="PNR41265.1"/>
    </source>
</evidence>
<dbReference type="GeneID" id="112291187"/>